<gene>
    <name evidence="3" type="ORF">DCF19_17460</name>
</gene>
<protein>
    <recommendedName>
        <fullName evidence="2">DUF3131 domain-containing protein</fullName>
    </recommendedName>
</protein>
<accession>A0A2W4W0A7</accession>
<evidence type="ECO:0000313" key="4">
    <source>
        <dbReference type="Proteomes" id="UP000249467"/>
    </source>
</evidence>
<evidence type="ECO:0000313" key="3">
    <source>
        <dbReference type="EMBL" id="PZO38032.1"/>
    </source>
</evidence>
<name>A0A2W4W0A7_9CYAN</name>
<dbReference type="EMBL" id="QBML01000026">
    <property type="protein sequence ID" value="PZO38032.1"/>
    <property type="molecule type" value="Genomic_DNA"/>
</dbReference>
<feature type="domain" description="DUF3131" evidence="2">
    <location>
        <begin position="950"/>
        <end position="1317"/>
    </location>
</feature>
<organism evidence="3 4">
    <name type="scientific">Pseudanabaena frigida</name>
    <dbReference type="NCBI Taxonomy" id="945775"/>
    <lineage>
        <taxon>Bacteria</taxon>
        <taxon>Bacillati</taxon>
        <taxon>Cyanobacteriota</taxon>
        <taxon>Cyanophyceae</taxon>
        <taxon>Pseudanabaenales</taxon>
        <taxon>Pseudanabaenaceae</taxon>
        <taxon>Pseudanabaena</taxon>
    </lineage>
</organism>
<proteinExistence type="predicted"/>
<dbReference type="Gene3D" id="1.50.10.140">
    <property type="match status" value="3"/>
</dbReference>
<dbReference type="InterPro" id="IPR021478">
    <property type="entry name" value="DUF3131"/>
</dbReference>
<sequence>MLAILCSQVQIEIAIAQNQRNRDRTIPSSTGNSCAVLTAPLNSEEKEYARAAWQYFAKNYQPATGFVNATGGYPSATLWDIGNYLVALNTARWLDLITQKEFDEKFNKFLGSLGSLKLFDGALPNKVYNTANIAMVDYGNKPTPRGIGWSALDIGRILAAFHIIRTCHPKYGDWMKGILGNWQLARSLQNDQIYGATLAPDGKTMLVQEGRLGYEEYAVRGYELWGFKADKAKSFQPFKFVDIYGVQIPVDLRDYQSTNANNYVVSESYILDGIEFGWEPELADYAGRVLEVQRRRYSNTGQLTAVTEDNIDAPPYFIYNTVYSNGVNFAAITDENKPIPQFRSISTKAAFGWRYLYPTNAYAKKVFDAIKGLRSPKDEGFYTGLYEESKKPNKSLTGNTNGLILEILYYKARGNRPIVEHSGVRATSTSTSSTDNSTSGDKPAIAASITTPAPIAPVPAESSPCPKLSQPLSIAERRYALAAWQYFRTNSQATGLINDRSDFKGVTLWGLGDYLAALRSAKVLEIIPQDEFDRYVRQLLGTVRQLPLVGGELPNRAYDPWSLQPVDYGGNPTDGTGWSAADLGRFLSALYGLKSCYPEYTDAVDRTLLDWSYLRVVRDRALVSGTVTKDSAGRSLSRAVPETRLGYSEYAARAFQLWGFDVDRTVVGNQYTKTNVEGFEIPIKRNDAPKTKDKDNEPVITVSEPFLLYGLEFGFDPKMRALAEPIFKAQAERYRRTKLFTAASTGAINTPPFVLHSSIVGNGQAWANLDDRGQSIKSDRLVSTAVAFAMYALFPDDLYTRELWQSVTDLYNPQLGFYEGFYENSGDRENNQTANTNSLILQAMLYRATNHQPLLRPTSTNSPWWQAIASEDFSRGLPSNKNQTAKLVTNGTDTYWESLNTEVAVIPNILEKPLAIPNKVKPVPEQQTQTVASQPLKAKPITLSETDELAARLAWRYFENNFNPQTGMINAVDRYEWTTLWDQGSALFGLHASQQLGIISTEIFQQRLSKFLSTLENLPLPKHGLPNKAYSTVNATMYQLNNTPDPNGISGWSALDTARFLMALHVIRVHHPVYGDRINNIVKRWELAKLVKDGWLYGGHPDSSDRLQYLQEGRLGYEQYAANCLKLWNLEATNALFKPPVQNIKIDDISIDVDRRDLANSDASNHLTSDPYVLWGLEIGWDEKGKQQADALFHLQAQRFENSKVITCINEDSIDRSPYFLYYSVYVNGKPWQAIDSQGKSYPELKFVSTKAAFGWSVLMAKYPYALKLRDTVNNLADSDRGYFSGQYENPELGKNSVRDVNTNGIILESLLYKSRGYVPLTVI</sequence>
<reference evidence="3 4" key="2">
    <citation type="submission" date="2018-06" db="EMBL/GenBank/DDBJ databases">
        <title>Metagenomic assembly of (sub)arctic Cyanobacteria and their associated microbiome from non-axenic cultures.</title>
        <authorList>
            <person name="Baurain D."/>
        </authorList>
    </citation>
    <scope>NUCLEOTIDE SEQUENCE [LARGE SCALE GENOMIC DNA]</scope>
    <source>
        <strain evidence="3">ULC066bin1</strain>
    </source>
</reference>
<dbReference type="Proteomes" id="UP000249467">
    <property type="component" value="Unassembled WGS sequence"/>
</dbReference>
<evidence type="ECO:0000256" key="1">
    <source>
        <dbReference type="SAM" id="MobiDB-lite"/>
    </source>
</evidence>
<reference evidence="3 4" key="1">
    <citation type="submission" date="2018-04" db="EMBL/GenBank/DDBJ databases">
        <authorList>
            <person name="Go L.Y."/>
            <person name="Mitchell J.A."/>
        </authorList>
    </citation>
    <scope>NUCLEOTIDE SEQUENCE [LARGE SCALE GENOMIC DNA]</scope>
    <source>
        <strain evidence="3">ULC066bin1</strain>
    </source>
</reference>
<feature type="region of interest" description="Disordered" evidence="1">
    <location>
        <begin position="421"/>
        <end position="444"/>
    </location>
</feature>
<feature type="domain" description="DUF3131" evidence="2">
    <location>
        <begin position="47"/>
        <end position="414"/>
    </location>
</feature>
<dbReference type="Pfam" id="PF11329">
    <property type="entry name" value="DUF3131"/>
    <property type="match status" value="3"/>
</dbReference>
<comment type="caution">
    <text evidence="3">The sequence shown here is derived from an EMBL/GenBank/DDBJ whole genome shotgun (WGS) entry which is preliminary data.</text>
</comment>
<feature type="domain" description="DUF3131" evidence="2">
    <location>
        <begin position="478"/>
        <end position="849"/>
    </location>
</feature>
<feature type="compositionally biased region" description="Low complexity" evidence="1">
    <location>
        <begin position="427"/>
        <end position="444"/>
    </location>
</feature>
<evidence type="ECO:0000259" key="2">
    <source>
        <dbReference type="Pfam" id="PF11329"/>
    </source>
</evidence>